<comment type="similarity">
    <text evidence="1">Belongs to the ParB family.</text>
</comment>
<sequence>MMSNERRKTIGRQLNTQASMVEMTDTQRSQVFTLKTGRKITFRFVQVPASDVESKTFVNQETNGRDQLALTRESLKSIIQTIKFQQFFPCIGIQQGERIEILDGSRRRASAIYIRTGLDVMVTNELLSADEARHLAKDIQTAKEHNLREIGLRLMALKESGFNQKEIAELEGLSQAKVTRALQAAAVPQELISLFPVQSELSFSDYKILLEVNEKLSEKGLTSEGLIQSVSDQHDAILSDYERPDDEQKSSILKLISQASQALIAPPPKEKSVISALWTFEEKDKFARKRVKGRTLTYEFSRMSKVVQDELDKAINEVLERNLSQ</sequence>
<organism evidence="4 5">
    <name type="scientific">Salmonella typhimurium (strain SL1344)</name>
    <dbReference type="NCBI Taxonomy" id="216597"/>
    <lineage>
        <taxon>Bacteria</taxon>
        <taxon>Pseudomonadati</taxon>
        <taxon>Pseudomonadota</taxon>
        <taxon>Gammaproteobacteria</taxon>
        <taxon>Enterobacterales</taxon>
        <taxon>Enterobacteriaceae</taxon>
        <taxon>Salmonella</taxon>
    </lineage>
</organism>
<dbReference type="InterPro" id="IPR014884">
    <property type="entry name" value="ParB_fam_C"/>
</dbReference>
<dbReference type="Pfam" id="PF08775">
    <property type="entry name" value="ParB"/>
    <property type="match status" value="1"/>
</dbReference>
<keyword evidence="5" id="KW-1185">Reference proteome</keyword>
<dbReference type="EMBL" id="HE654724">
    <property type="protein sequence ID" value="CCF76760.1"/>
    <property type="molecule type" value="Genomic_DNA"/>
</dbReference>
<dbReference type="Proteomes" id="UP000008962">
    <property type="component" value="Plasmid pSLT_SL1344"/>
</dbReference>
<dbReference type="NCBIfam" id="TIGR00180">
    <property type="entry name" value="parB_part"/>
    <property type="match status" value="1"/>
</dbReference>
<evidence type="ECO:0000256" key="1">
    <source>
        <dbReference type="ARBA" id="ARBA00006295"/>
    </source>
</evidence>
<evidence type="ECO:0000259" key="3">
    <source>
        <dbReference type="SMART" id="SM00470"/>
    </source>
</evidence>
<dbReference type="SUPFAM" id="SSF109709">
    <property type="entry name" value="KorB DNA-binding domain-like"/>
    <property type="match status" value="1"/>
</dbReference>
<gene>
    <name evidence="4" type="primary">parB</name>
    <name evidence="4" type="ORF">SL1344_P1_0054</name>
</gene>
<keyword evidence="4" id="KW-0614">Plasmid</keyword>
<reference evidence="5" key="1">
    <citation type="journal article" date="2012" name="Proc. Natl. Acad. Sci. U.S.A.">
        <title>The transcriptional landscape and small RNAs of Salmonella enterica serovar Typhimurium.</title>
        <authorList>
            <person name="Kroger C."/>
            <person name="Dillon S.C."/>
            <person name="Cameron A.D."/>
            <person name="Papenfort K."/>
            <person name="Sivasankaran S.K."/>
            <person name="Hokamp K."/>
            <person name="Chao Y."/>
            <person name="Sittka A."/>
            <person name="Hebrard M."/>
            <person name="Handler K."/>
            <person name="Colgan A."/>
            <person name="Leekitcharoenphon P."/>
            <person name="Langridge G.C."/>
            <person name="Lohan A.J."/>
            <person name="Loftus B."/>
            <person name="Lucchini S."/>
            <person name="Ussery D.W."/>
            <person name="Dorman C.J."/>
            <person name="Thomson N.R."/>
            <person name="Vogel J."/>
            <person name="Hinton J.C."/>
        </authorList>
    </citation>
    <scope>NUCLEOTIDE SEQUENCE [LARGE SCALE GENOMIC DNA]</scope>
    <source>
        <strain evidence="5">SL1344</strain>
    </source>
</reference>
<evidence type="ECO:0000313" key="4">
    <source>
        <dbReference type="EMBL" id="CCF76760.1"/>
    </source>
</evidence>
<dbReference type="AlphaFoldDB" id="A0A0H3NYF3"/>
<name>A0A0H3NYF3_SALTS</name>
<dbReference type="InterPro" id="IPR004437">
    <property type="entry name" value="ParB/RepB/Spo0J"/>
</dbReference>
<dbReference type="InterPro" id="IPR003115">
    <property type="entry name" value="ParB_N"/>
</dbReference>
<dbReference type="KEGG" id="sey:SL1344_P1_0054"/>
<proteinExistence type="inferred from homology"/>
<dbReference type="GO" id="GO:0003677">
    <property type="term" value="F:DNA binding"/>
    <property type="evidence" value="ECO:0007669"/>
    <property type="project" value="UniProtKB-KW"/>
</dbReference>
<dbReference type="Gene3D" id="1.10.10.2830">
    <property type="match status" value="1"/>
</dbReference>
<dbReference type="HOGENOM" id="CLU_065144_0_0_6"/>
<dbReference type="PANTHER" id="PTHR38973">
    <property type="entry name" value="PLASMID PARTITIONING CONTROL PROTEIN-RELATED"/>
    <property type="match status" value="1"/>
</dbReference>
<evidence type="ECO:0000256" key="2">
    <source>
        <dbReference type="ARBA" id="ARBA00023125"/>
    </source>
</evidence>
<dbReference type="PANTHER" id="PTHR38973:SF1">
    <property type="entry name" value="PLASMID PARTITION PROTEIN B"/>
    <property type="match status" value="1"/>
</dbReference>
<dbReference type="BioCyc" id="SENT216597:SL1344_RS23920-MONOMER"/>
<protein>
    <submittedName>
        <fullName evidence="4">Plasmid partition protein B</fullName>
    </submittedName>
</protein>
<evidence type="ECO:0000313" key="5">
    <source>
        <dbReference type="Proteomes" id="UP000008962"/>
    </source>
</evidence>
<feature type="domain" description="ParB-like N-terminal" evidence="3">
    <location>
        <begin position="52"/>
        <end position="139"/>
    </location>
</feature>
<keyword evidence="2" id="KW-0238">DNA-binding</keyword>
<dbReference type="CDD" id="cd16394">
    <property type="entry name" value="sopB_N"/>
    <property type="match status" value="1"/>
</dbReference>
<accession>A0A0H3NYF3</accession>
<geneLocation type="plasmid" evidence="4 5">
    <name>pSLT_SL1344</name>
</geneLocation>
<dbReference type="SMART" id="SM00470">
    <property type="entry name" value="ParB"/>
    <property type="match status" value="1"/>
</dbReference>